<reference evidence="2" key="1">
    <citation type="submission" date="2023-10" db="EMBL/GenBank/DDBJ databases">
        <title>Genome assemblies of two species of porcelain crab, Petrolisthes cinctipes and Petrolisthes manimaculis (Anomura: Porcellanidae).</title>
        <authorList>
            <person name="Angst P."/>
        </authorList>
    </citation>
    <scope>NUCLEOTIDE SEQUENCE</scope>
    <source>
        <strain evidence="2">PB745_01</strain>
        <tissue evidence="2">Gill</tissue>
    </source>
</reference>
<feature type="region of interest" description="Disordered" evidence="1">
    <location>
        <begin position="1"/>
        <end position="25"/>
    </location>
</feature>
<protein>
    <submittedName>
        <fullName evidence="2">Uncharacterized protein</fullName>
    </submittedName>
</protein>
<organism evidence="2 3">
    <name type="scientific">Petrolisthes cinctipes</name>
    <name type="common">Flat porcelain crab</name>
    <dbReference type="NCBI Taxonomy" id="88211"/>
    <lineage>
        <taxon>Eukaryota</taxon>
        <taxon>Metazoa</taxon>
        <taxon>Ecdysozoa</taxon>
        <taxon>Arthropoda</taxon>
        <taxon>Crustacea</taxon>
        <taxon>Multicrustacea</taxon>
        <taxon>Malacostraca</taxon>
        <taxon>Eumalacostraca</taxon>
        <taxon>Eucarida</taxon>
        <taxon>Decapoda</taxon>
        <taxon>Pleocyemata</taxon>
        <taxon>Anomura</taxon>
        <taxon>Galatheoidea</taxon>
        <taxon>Porcellanidae</taxon>
        <taxon>Petrolisthes</taxon>
    </lineage>
</organism>
<sequence length="104" mass="11514">MKQDPRAPTVEQSSVYDPPDFPMELESSIEDPALQDTDLQPEAPTGFAITTKVTLQVKKLAVQNVFKPASAIVDDVLLQEMGNAPCPSRSLSTWQEQRTGRDRN</sequence>
<evidence type="ECO:0000313" key="3">
    <source>
        <dbReference type="Proteomes" id="UP001286313"/>
    </source>
</evidence>
<gene>
    <name evidence="2" type="ORF">Pcinc_012204</name>
</gene>
<keyword evidence="3" id="KW-1185">Reference proteome</keyword>
<proteinExistence type="predicted"/>
<accession>A0AAE1G1G0</accession>
<dbReference type="Proteomes" id="UP001286313">
    <property type="component" value="Unassembled WGS sequence"/>
</dbReference>
<evidence type="ECO:0000256" key="1">
    <source>
        <dbReference type="SAM" id="MobiDB-lite"/>
    </source>
</evidence>
<feature type="region of interest" description="Disordered" evidence="1">
    <location>
        <begin position="82"/>
        <end position="104"/>
    </location>
</feature>
<dbReference type="AlphaFoldDB" id="A0AAE1G1G0"/>
<comment type="caution">
    <text evidence="2">The sequence shown here is derived from an EMBL/GenBank/DDBJ whole genome shotgun (WGS) entry which is preliminary data.</text>
</comment>
<name>A0AAE1G1G0_PETCI</name>
<dbReference type="EMBL" id="JAWQEG010000987">
    <property type="protein sequence ID" value="KAK3883505.1"/>
    <property type="molecule type" value="Genomic_DNA"/>
</dbReference>
<evidence type="ECO:0000313" key="2">
    <source>
        <dbReference type="EMBL" id="KAK3883505.1"/>
    </source>
</evidence>